<dbReference type="Gene3D" id="3.40.1500.10">
    <property type="entry name" value="Coproporphyrinogen III oxidase, aerobic"/>
    <property type="match status" value="1"/>
</dbReference>
<comment type="catalytic activity">
    <reaction evidence="8">
        <text>coproporphyrinogen III + O2 + 2 H(+) = protoporphyrinogen IX + 2 CO2 + 2 H2O</text>
        <dbReference type="Rhea" id="RHEA:18257"/>
        <dbReference type="ChEBI" id="CHEBI:15377"/>
        <dbReference type="ChEBI" id="CHEBI:15378"/>
        <dbReference type="ChEBI" id="CHEBI:15379"/>
        <dbReference type="ChEBI" id="CHEBI:16526"/>
        <dbReference type="ChEBI" id="CHEBI:57307"/>
        <dbReference type="ChEBI" id="CHEBI:57309"/>
        <dbReference type="EC" id="1.3.3.3"/>
    </reaction>
    <physiologicalReaction direction="left-to-right" evidence="8">
        <dbReference type="Rhea" id="RHEA:18258"/>
    </physiologicalReaction>
</comment>
<evidence type="ECO:0000313" key="11">
    <source>
        <dbReference type="Proteomes" id="UP001174136"/>
    </source>
</evidence>
<organism evidence="10 11">
    <name type="scientific">Merluccius polli</name>
    <name type="common">Benguela hake</name>
    <name type="synonym">Merluccius cadenati</name>
    <dbReference type="NCBI Taxonomy" id="89951"/>
    <lineage>
        <taxon>Eukaryota</taxon>
        <taxon>Metazoa</taxon>
        <taxon>Chordata</taxon>
        <taxon>Craniata</taxon>
        <taxon>Vertebrata</taxon>
        <taxon>Euteleostomi</taxon>
        <taxon>Actinopterygii</taxon>
        <taxon>Neopterygii</taxon>
        <taxon>Teleostei</taxon>
        <taxon>Neoteleostei</taxon>
        <taxon>Acanthomorphata</taxon>
        <taxon>Zeiogadaria</taxon>
        <taxon>Gadariae</taxon>
        <taxon>Gadiformes</taxon>
        <taxon>Gadoidei</taxon>
        <taxon>Merlucciidae</taxon>
        <taxon>Merluccius</taxon>
    </lineage>
</organism>
<protein>
    <recommendedName>
        <fullName evidence="9">Oxygen-dependent coproporphyrinogen-III oxidase, mitochondrial</fullName>
        <ecNumber evidence="4">1.3.3.3</ecNumber>
    </recommendedName>
</protein>
<dbReference type="FunFam" id="3.40.1500.10:FF:000002">
    <property type="entry name" value="oxygen-dependent coproporphyrinogen-III oxidase, mitochondrial"/>
    <property type="match status" value="1"/>
</dbReference>
<keyword evidence="7" id="KW-0627">Porphyrin biosynthesis</keyword>
<sequence length="454" mass="50382">MAAFVLNGLSRSAAQIAAARQCFVSRQVSGRGNMTSFHGSGAGPWRSWPSGGTGMRFASQGTAGRSSSSSRRGAMALAGAAGAAVAVAVFVADACNLRRAEMAASIAAVPVAKREDDDIPKRCKGFMAPPVTEVRVLRETGGDMCTRMEMLIMETQAEFCRALEKVDGGKFKADRWQREEGESTWGGGGGISCVMQDSNVFEKAGVNVSVVHGHLTEEAAKQMKSRGKVMKGKDGKLPFTAMGISSVIHPKNPHVPTVHFNYRYFEIEEDDGSKQWWFGGGTDLTPTYVNEEDGFLFHNTLKEACDKHDPQYYPDFKKWCDRYFYIRHRGETRGIGGIFFDDLDSPSQEEAFSFIKSCTSTVVPCYIPLVYKHRNDAFTAEEKCWQQLRRGRYVEFNLVYDRGVKFGLATPGSRIESILMSLPLTAKWEYNHEPAKGTKEAKAMEVFRTPREWL</sequence>
<dbReference type="NCBIfam" id="NF003727">
    <property type="entry name" value="PRK05330.1"/>
    <property type="match status" value="1"/>
</dbReference>
<evidence type="ECO:0000256" key="2">
    <source>
        <dbReference type="ARBA" id="ARBA00010644"/>
    </source>
</evidence>
<comment type="caution">
    <text evidence="10">The sequence shown here is derived from an EMBL/GenBank/DDBJ whole genome shotgun (WGS) entry which is preliminary data.</text>
</comment>
<evidence type="ECO:0000256" key="9">
    <source>
        <dbReference type="ARBA" id="ARBA00068761"/>
    </source>
</evidence>
<dbReference type="SUPFAM" id="SSF102886">
    <property type="entry name" value="Coproporphyrinogen III oxidase"/>
    <property type="match status" value="1"/>
</dbReference>
<keyword evidence="5" id="KW-0560">Oxidoreductase</keyword>
<proteinExistence type="inferred from homology"/>
<dbReference type="GO" id="GO:0005737">
    <property type="term" value="C:cytoplasm"/>
    <property type="evidence" value="ECO:0007669"/>
    <property type="project" value="TreeGrafter"/>
</dbReference>
<evidence type="ECO:0000256" key="5">
    <source>
        <dbReference type="ARBA" id="ARBA00023002"/>
    </source>
</evidence>
<dbReference type="EC" id="1.3.3.3" evidence="4"/>
<evidence type="ECO:0000256" key="8">
    <source>
        <dbReference type="ARBA" id="ARBA00050340"/>
    </source>
</evidence>
<gene>
    <name evidence="10" type="primary">CPOX</name>
    <name evidence="10" type="ORF">N1851_002453</name>
</gene>
<keyword evidence="11" id="KW-1185">Reference proteome</keyword>
<dbReference type="PROSITE" id="PS01021">
    <property type="entry name" value="COPROGEN_OXIDASE"/>
    <property type="match status" value="1"/>
</dbReference>
<dbReference type="InterPro" id="IPR036406">
    <property type="entry name" value="Coprogen_oxidase_aer_sf"/>
</dbReference>
<evidence type="ECO:0000313" key="10">
    <source>
        <dbReference type="EMBL" id="KAK0155220.1"/>
    </source>
</evidence>
<evidence type="ECO:0000256" key="1">
    <source>
        <dbReference type="ARBA" id="ARBA00005168"/>
    </source>
</evidence>
<comment type="similarity">
    <text evidence="2">Belongs to the aerobic coproporphyrinogen-III oxidase family.</text>
</comment>
<name>A0AA47NBK5_MERPO</name>
<dbReference type="GO" id="GO:0004109">
    <property type="term" value="F:coproporphyrinogen oxidase activity"/>
    <property type="evidence" value="ECO:0007669"/>
    <property type="project" value="UniProtKB-EC"/>
</dbReference>
<evidence type="ECO:0000256" key="7">
    <source>
        <dbReference type="ARBA" id="ARBA00023244"/>
    </source>
</evidence>
<dbReference type="PANTHER" id="PTHR10755:SF0">
    <property type="entry name" value="OXYGEN-DEPENDENT COPROPORPHYRINOGEN-III OXIDASE, MITOCHONDRIAL"/>
    <property type="match status" value="1"/>
</dbReference>
<evidence type="ECO:0000256" key="6">
    <source>
        <dbReference type="ARBA" id="ARBA00023133"/>
    </source>
</evidence>
<keyword evidence="6" id="KW-0350">Heme biosynthesis</keyword>
<evidence type="ECO:0000256" key="4">
    <source>
        <dbReference type="ARBA" id="ARBA00012869"/>
    </source>
</evidence>
<dbReference type="Pfam" id="PF01218">
    <property type="entry name" value="Coprogen_oxidas"/>
    <property type="match status" value="1"/>
</dbReference>
<dbReference type="PANTHER" id="PTHR10755">
    <property type="entry name" value="COPROPORPHYRINOGEN III OXIDASE, MITOCHONDRIAL"/>
    <property type="match status" value="1"/>
</dbReference>
<dbReference type="PRINTS" id="PR00073">
    <property type="entry name" value="COPRGNOXDASE"/>
</dbReference>
<evidence type="ECO:0000256" key="3">
    <source>
        <dbReference type="ARBA" id="ARBA00011738"/>
    </source>
</evidence>
<comment type="subunit">
    <text evidence="3">Homodimer.</text>
</comment>
<dbReference type="InterPro" id="IPR001260">
    <property type="entry name" value="Coprogen_oxidase_aer"/>
</dbReference>
<accession>A0AA47NBK5</accession>
<reference evidence="10" key="1">
    <citation type="journal article" date="2023" name="Front. Mar. Sci.">
        <title>A new Merluccius polli reference genome to investigate the effects of global change in West African waters.</title>
        <authorList>
            <person name="Mateo J.L."/>
            <person name="Blanco-Fernandez C."/>
            <person name="Garcia-Vazquez E."/>
            <person name="Machado-Schiaffino G."/>
        </authorList>
    </citation>
    <scope>NUCLEOTIDE SEQUENCE</scope>
    <source>
        <strain evidence="10">C29</strain>
        <tissue evidence="10">Fin</tissue>
    </source>
</reference>
<dbReference type="EMBL" id="JAOPHQ010000296">
    <property type="protein sequence ID" value="KAK0155220.1"/>
    <property type="molecule type" value="Genomic_DNA"/>
</dbReference>
<dbReference type="AlphaFoldDB" id="A0AA47NBK5"/>
<dbReference type="GO" id="GO:0006782">
    <property type="term" value="P:protoporphyrinogen IX biosynthetic process"/>
    <property type="evidence" value="ECO:0007669"/>
    <property type="project" value="TreeGrafter"/>
</dbReference>
<dbReference type="InterPro" id="IPR018375">
    <property type="entry name" value="Coprogen_oxidase_CS"/>
</dbReference>
<comment type="pathway">
    <text evidence="1">Porphyrin-containing compound metabolism; protoporphyrin-IX biosynthesis; protoporphyrinogen-IX from coproporphyrinogen-III (O2 route): step 1/1.</text>
</comment>
<dbReference type="Proteomes" id="UP001174136">
    <property type="component" value="Unassembled WGS sequence"/>
</dbReference>